<organism evidence="2 3">
    <name type="scientific">Brassicogethes aeneus</name>
    <name type="common">Rape pollen beetle</name>
    <name type="synonym">Meligethes aeneus</name>
    <dbReference type="NCBI Taxonomy" id="1431903"/>
    <lineage>
        <taxon>Eukaryota</taxon>
        <taxon>Metazoa</taxon>
        <taxon>Ecdysozoa</taxon>
        <taxon>Arthropoda</taxon>
        <taxon>Hexapoda</taxon>
        <taxon>Insecta</taxon>
        <taxon>Pterygota</taxon>
        <taxon>Neoptera</taxon>
        <taxon>Endopterygota</taxon>
        <taxon>Coleoptera</taxon>
        <taxon>Polyphaga</taxon>
        <taxon>Cucujiformia</taxon>
        <taxon>Nitidulidae</taxon>
        <taxon>Meligethinae</taxon>
        <taxon>Brassicogethes</taxon>
    </lineage>
</organism>
<reference evidence="2" key="1">
    <citation type="submission" date="2021-12" db="EMBL/GenBank/DDBJ databases">
        <authorList>
            <person name="King R."/>
        </authorList>
    </citation>
    <scope>NUCLEOTIDE SEQUENCE</scope>
</reference>
<dbReference type="OrthoDB" id="6784338at2759"/>
<gene>
    <name evidence="2" type="ORF">MELIAE_LOCUS7952</name>
</gene>
<sequence>MDYDAGSPEMDPERRKSVGILKAQKPRNPLSEVDLIETADTTVARTRRVSFAASNYVKQFSAHPDTVTAWDDTYEEEMNHTDSSKEQISQNKTADTMTSNLGGAFIPYEESELVEVQIKKKSIETPKIFVCDYSDKKDIFNISNDKEQKPIFDKENLNPIINDASILTFPKKKSKISNKEDASVEKSFSVSPNNTLGAMDISSSEFDQNFTITEFKVFDNNKIQIKENEEDQTKNRRKTIIFEQSTADMEFTNQFTVNGITGANLNIPVENTQKKTILNDKKEPEKRKTIIFNQFTDDMEFTSQLPVPNNFGVNTWTTNFEATNVVKKKPENKRTAGNMDITNFCVQENNEIIAENKKKDENKRKTIIFNQSADDMEFTSQLPNVGVNTINPSFSEKSAKIDKEPEKKENKKYMVKKEPENKRKTILFEQSAGNMDITNFPVKENYEMSETILVENKKEDENKRKTIIFNQSANDMEFTSQFPLKDNFGEIKTKTIVSEENAMLNIKKDSENKRKTIIFNQSADDMEFTSQFPLKDNFGEIKTKTIVSDENTMLNIKKDSENKRKTIIFNQSADDMEFTSQFPLKDIFGEIKTKTIVSEENAMLNIKKDSENKRKTIIFNQSADDMEFTSQFPLKDNFGEIKTKTIVSDENTMLNIKKDSENKRKTIIFNQSVDDMEFTSQFPLKDNFGIIKTKTIVSEENAMLNIKKESENKRKTIIFNQSADDMEFTSQFPLKDNFGEIKTKTIVSDENTMLNIKKDSENKRKTIIFNQSADDMEFTSQFPLKDNIGIIKTKTNVSEENAMLNIKKDSENKRKTIIFNQSADDMEFTSQFPLKDNFGEIKTKTIVSDENTMLNIKKDSENKRKTIIFNQSADDMEFTSQFPLKDNIGIIKTKTIVSEENAMLNIKKDSENKRKTIIFNQSADDMEFTRQLPNFGELENKNVNVEKENKNIVKKEPENKRKTILFEQSAGNLDITNFSVEENSEISQNIVKNKNQDENKGKTVIFNQSADVTEFTGRSFSLKNETYVKEKPESKRKTILFNQSCADMGVTNLLVEENCEVEDILTGVSVENENVKDHKNKRKTILFSQSTDDLEFTSQFPITGNLEFNSENVVEQQPEIRRKTFIIDQLTNSMDTTNFSIKGDCKMDKISPSILAENKKVEKEQEINKSTGNMELPSQLPVFKETCGINNFTIIREKHKQLNAESPKIAGKRKKNNVEGKYLMKELDLESEATKTCDILNKFPELKISINQENTSTLKNPLGDKIESSSSIPHKLTLKENATSIDDMCNIYTSTTNFNNILSNKNYISPPNENHSQLEISCIKISNENSSKKNIAKEEPESKTKTILFDHQTENNLPVKENCTAAKISNSSVKNISGENIFSNKKEPKNETEISFNVDESLVIKDSIKKPVIFVQSVEYMDTSSFPAEEKVPKETCGINIFENTATSVNHKQTSTLKEPLMDKIVNLVEISVSPKPTFKGDATSIDDQFNIYTSTANFNNILSNKNYISPSVYQNQPEISCIQIMDSPINEASMSQQHFNKAAIPLQPSKLSSFEYADNFLQSFDGKNNANTSELKSPLRSIFKMSSNNTSIEDTQHLINLRISDPNPEESSELGTSSNLETDLIRFLRENLVKYTLIDHSPLVAERLERKRKIEEFRLSIKNIKESEILKVPDIEESSDDEEDSCERLEIPVKKEEDTDDTEKPKTTADKIKEIENTCESHCQFEKKIDDYKYVFSSFNQALSMLLEFDDNFYISDIKTKINLADNSNPICFYILRMFCEKLKKENLLITLGSNKYVLKTLLDYVDITAIELLGMHKYLRHLTGKCLEISEDGNRFTFQVLESEALLFWEIHLDMSNVNCVNYENIRAISKCKQPINEDYIKELCKSCPKGLNFFKDFLSRLDEYVNTFCERILMRRNRSKRELQH</sequence>
<dbReference type="PANTHER" id="PTHR16520">
    <property type="entry name" value="KINETOCHORE SCAFFOLD 1"/>
    <property type="match status" value="1"/>
</dbReference>
<dbReference type="PANTHER" id="PTHR16520:SF3">
    <property type="entry name" value="KINETOCHORE SCAFFOLD 1"/>
    <property type="match status" value="1"/>
</dbReference>
<feature type="region of interest" description="Disordered" evidence="1">
    <location>
        <begin position="1674"/>
        <end position="1707"/>
    </location>
</feature>
<dbReference type="EMBL" id="OV121136">
    <property type="protein sequence ID" value="CAH0557176.1"/>
    <property type="molecule type" value="Genomic_DNA"/>
</dbReference>
<dbReference type="GO" id="GO:0034501">
    <property type="term" value="P:protein localization to kinetochore"/>
    <property type="evidence" value="ECO:0007669"/>
    <property type="project" value="InterPro"/>
</dbReference>
<dbReference type="Proteomes" id="UP001154078">
    <property type="component" value="Chromosome 5"/>
</dbReference>
<feature type="compositionally biased region" description="Acidic residues" evidence="1">
    <location>
        <begin position="1676"/>
        <end position="1686"/>
    </location>
</feature>
<keyword evidence="3" id="KW-1185">Reference proteome</keyword>
<name>A0A9P0FHX3_BRAAE</name>
<dbReference type="GO" id="GO:0008608">
    <property type="term" value="P:attachment of spindle microtubules to kinetochore"/>
    <property type="evidence" value="ECO:0007669"/>
    <property type="project" value="InterPro"/>
</dbReference>
<feature type="region of interest" description="Disordered" evidence="1">
    <location>
        <begin position="1"/>
        <end position="20"/>
    </location>
</feature>
<dbReference type="GO" id="GO:0005634">
    <property type="term" value="C:nucleus"/>
    <property type="evidence" value="ECO:0007669"/>
    <property type="project" value="TreeGrafter"/>
</dbReference>
<protein>
    <submittedName>
        <fullName evidence="2">Uncharacterized protein</fullName>
    </submittedName>
</protein>
<dbReference type="InterPro" id="IPR037388">
    <property type="entry name" value="Blinkin"/>
</dbReference>
<feature type="compositionally biased region" description="Basic and acidic residues" evidence="1">
    <location>
        <begin position="1687"/>
        <end position="1707"/>
    </location>
</feature>
<proteinExistence type="predicted"/>
<evidence type="ECO:0000256" key="1">
    <source>
        <dbReference type="SAM" id="MobiDB-lite"/>
    </source>
</evidence>
<evidence type="ECO:0000313" key="2">
    <source>
        <dbReference type="EMBL" id="CAH0557176.1"/>
    </source>
</evidence>
<evidence type="ECO:0000313" key="3">
    <source>
        <dbReference type="Proteomes" id="UP001154078"/>
    </source>
</evidence>
<accession>A0A9P0FHX3</accession>